<dbReference type="InterPro" id="IPR050649">
    <property type="entry name" value="Paired_Homeobox_TFs"/>
</dbReference>
<dbReference type="GO" id="GO:0005634">
    <property type="term" value="C:nucleus"/>
    <property type="evidence" value="ECO:0007669"/>
    <property type="project" value="UniProtKB-SubCell"/>
</dbReference>
<organism evidence="5 6">
    <name type="scientific">Plectus sambesii</name>
    <dbReference type="NCBI Taxonomy" id="2011161"/>
    <lineage>
        <taxon>Eukaryota</taxon>
        <taxon>Metazoa</taxon>
        <taxon>Ecdysozoa</taxon>
        <taxon>Nematoda</taxon>
        <taxon>Chromadorea</taxon>
        <taxon>Plectida</taxon>
        <taxon>Plectina</taxon>
        <taxon>Plectoidea</taxon>
        <taxon>Plectidae</taxon>
        <taxon>Plectus</taxon>
    </lineage>
</organism>
<dbReference type="Gene3D" id="1.10.10.60">
    <property type="entry name" value="Homeodomain-like"/>
    <property type="match status" value="1"/>
</dbReference>
<dbReference type="SUPFAM" id="SSF46689">
    <property type="entry name" value="Homeodomain-like"/>
    <property type="match status" value="1"/>
</dbReference>
<dbReference type="PANTHER" id="PTHR24329:SF543">
    <property type="entry name" value="FI01017P-RELATED"/>
    <property type="match status" value="1"/>
</dbReference>
<dbReference type="Proteomes" id="UP000887566">
    <property type="component" value="Unplaced"/>
</dbReference>
<name>A0A914XUA7_9BILA</name>
<evidence type="ECO:0000313" key="6">
    <source>
        <dbReference type="WBParaSite" id="PSAMB.scaffold969size37862.g10061.t1"/>
    </source>
</evidence>
<keyword evidence="5" id="KW-1185">Reference proteome</keyword>
<keyword evidence="2" id="KW-0371">Homeobox</keyword>
<feature type="region of interest" description="Disordered" evidence="3">
    <location>
        <begin position="25"/>
        <end position="49"/>
    </location>
</feature>
<evidence type="ECO:0000313" key="5">
    <source>
        <dbReference type="Proteomes" id="UP000887566"/>
    </source>
</evidence>
<comment type="subcellular location">
    <subcellularLocation>
        <location evidence="1 2">Nucleus</location>
    </subcellularLocation>
</comment>
<dbReference type="GO" id="GO:0000981">
    <property type="term" value="F:DNA-binding transcription factor activity, RNA polymerase II-specific"/>
    <property type="evidence" value="ECO:0007669"/>
    <property type="project" value="TreeGrafter"/>
</dbReference>
<dbReference type="Pfam" id="PF00046">
    <property type="entry name" value="Homeodomain"/>
    <property type="match status" value="1"/>
</dbReference>
<dbReference type="GO" id="GO:0000977">
    <property type="term" value="F:RNA polymerase II transcription regulatory region sequence-specific DNA binding"/>
    <property type="evidence" value="ECO:0007669"/>
    <property type="project" value="TreeGrafter"/>
</dbReference>
<evidence type="ECO:0000256" key="2">
    <source>
        <dbReference type="RuleBase" id="RU000682"/>
    </source>
</evidence>
<proteinExistence type="predicted"/>
<sequence>MAVVMEAPTEQLLAERTVVGNESEMGVDEEERFRMGDSPESNDIDGHKRKQRRYRTTFSAFQLDELEKVFARTHYPDVKINSGYDELWLFPADLSVSYIFCNRWKSTELAGILKFLGEYEAYVLTEVNKAATEAVSVAPLVIMEVVSIMTSPYQEDHL</sequence>
<keyword evidence="2" id="KW-0539">Nucleus</keyword>
<dbReference type="InterPro" id="IPR009057">
    <property type="entry name" value="Homeodomain-like_sf"/>
</dbReference>
<dbReference type="WBParaSite" id="PSAMB.scaffold969size37862.g10061.t1">
    <property type="protein sequence ID" value="PSAMB.scaffold969size37862.g10061.t1"/>
    <property type="gene ID" value="PSAMB.scaffold969size37862.g10061"/>
</dbReference>
<evidence type="ECO:0000256" key="1">
    <source>
        <dbReference type="ARBA" id="ARBA00004123"/>
    </source>
</evidence>
<evidence type="ECO:0000259" key="4">
    <source>
        <dbReference type="Pfam" id="PF00046"/>
    </source>
</evidence>
<dbReference type="CDD" id="cd00086">
    <property type="entry name" value="homeodomain"/>
    <property type="match status" value="1"/>
</dbReference>
<keyword evidence="2" id="KW-0238">DNA-binding</keyword>
<evidence type="ECO:0000256" key="3">
    <source>
        <dbReference type="SAM" id="MobiDB-lite"/>
    </source>
</evidence>
<accession>A0A914XUA7</accession>
<dbReference type="InterPro" id="IPR001356">
    <property type="entry name" value="HD"/>
</dbReference>
<feature type="domain" description="Homeobox" evidence="4">
    <location>
        <begin position="52"/>
        <end position="79"/>
    </location>
</feature>
<dbReference type="AlphaFoldDB" id="A0A914XUA7"/>
<dbReference type="PANTHER" id="PTHR24329">
    <property type="entry name" value="HOMEOBOX PROTEIN ARISTALESS"/>
    <property type="match status" value="1"/>
</dbReference>
<reference evidence="6" key="1">
    <citation type="submission" date="2022-11" db="UniProtKB">
        <authorList>
            <consortium name="WormBaseParasite"/>
        </authorList>
    </citation>
    <scope>IDENTIFICATION</scope>
</reference>
<protein>
    <submittedName>
        <fullName evidence="6">Homeobox domain-containing protein</fullName>
    </submittedName>
</protein>